<evidence type="ECO:0000313" key="2">
    <source>
        <dbReference type="Proteomes" id="UP000002166"/>
    </source>
</evidence>
<dbReference type="HOGENOM" id="CLU_2666702_0_0_9"/>
<name>B1MY17_LEUCK</name>
<dbReference type="STRING" id="349519.LCK_00586"/>
<proteinExistence type="predicted"/>
<gene>
    <name evidence="1" type="ordered locus">LCK_00586</name>
</gene>
<accession>B1MY17</accession>
<organism evidence="1 2">
    <name type="scientific">Leuconostoc citreum (strain KM20)</name>
    <dbReference type="NCBI Taxonomy" id="349519"/>
    <lineage>
        <taxon>Bacteria</taxon>
        <taxon>Bacillati</taxon>
        <taxon>Bacillota</taxon>
        <taxon>Bacilli</taxon>
        <taxon>Lactobacillales</taxon>
        <taxon>Lactobacillaceae</taxon>
        <taxon>Leuconostoc</taxon>
    </lineage>
</organism>
<keyword evidence="2" id="KW-1185">Reference proteome</keyword>
<reference evidence="1 2" key="1">
    <citation type="journal article" date="2008" name="J. Bacteriol.">
        <title>Complete genome sequence of Leuconostoc citreum KM20.</title>
        <authorList>
            <person name="Kim J.F."/>
            <person name="Jeong H."/>
            <person name="Lee J.-S."/>
            <person name="Choi S.-H."/>
            <person name="Ha M."/>
            <person name="Hur C.-G."/>
            <person name="Kim J.-S."/>
            <person name="Lee S."/>
            <person name="Park H.-S."/>
            <person name="Park Y.-H."/>
            <person name="Oh T.K."/>
        </authorList>
    </citation>
    <scope>NUCLEOTIDE SEQUENCE [LARGE SCALE GENOMIC DNA]</scope>
    <source>
        <strain evidence="1 2">KM20</strain>
    </source>
</reference>
<evidence type="ECO:0000313" key="1">
    <source>
        <dbReference type="EMBL" id="ACA82419.1"/>
    </source>
</evidence>
<sequence length="79" mass="9019">MTVKKHSGHDRSTNASTTKIYRFTFADSHDFWGVVETAGHSPAIYLQTKDLVVDITLQVFMRKINPRKKQLIASQIKNT</sequence>
<dbReference type="EMBL" id="DQ489736">
    <property type="protein sequence ID" value="ACA82419.1"/>
    <property type="molecule type" value="Genomic_DNA"/>
</dbReference>
<dbReference type="Proteomes" id="UP000002166">
    <property type="component" value="Chromosome"/>
</dbReference>
<dbReference type="AlphaFoldDB" id="B1MY17"/>
<dbReference type="KEGG" id="lci:LCK_00586"/>
<protein>
    <submittedName>
        <fullName evidence="1">Uncharacterized protein</fullName>
    </submittedName>
</protein>